<evidence type="ECO:0000256" key="1">
    <source>
        <dbReference type="ARBA" id="ARBA00004651"/>
    </source>
</evidence>
<feature type="transmembrane region" description="Helical" evidence="7">
    <location>
        <begin position="238"/>
        <end position="255"/>
    </location>
</feature>
<keyword evidence="9" id="KW-1185">Reference proteome</keyword>
<keyword evidence="4 7" id="KW-0812">Transmembrane</keyword>
<dbReference type="AlphaFoldDB" id="A0AAE2YP99"/>
<gene>
    <name evidence="8" type="ORF">HFQ13_05545</name>
</gene>
<protein>
    <submittedName>
        <fullName evidence="8">SO_0444 family Cu/Zn efflux transporter</fullName>
    </submittedName>
</protein>
<evidence type="ECO:0000256" key="6">
    <source>
        <dbReference type="ARBA" id="ARBA00023136"/>
    </source>
</evidence>
<dbReference type="EMBL" id="JAAXYO010000052">
    <property type="protein sequence ID" value="MBU2787674.1"/>
    <property type="molecule type" value="Genomic_DNA"/>
</dbReference>
<dbReference type="PANTHER" id="PTHR34184:SF4">
    <property type="entry name" value="UPF0718 PROTEIN YCGR"/>
    <property type="match status" value="1"/>
</dbReference>
<name>A0AAE2YP99_9PROT</name>
<comment type="caution">
    <text evidence="8">The sequence shown here is derived from an EMBL/GenBank/DDBJ whole genome shotgun (WGS) entry which is preliminary data.</text>
</comment>
<dbReference type="NCBIfam" id="NF033936">
    <property type="entry name" value="CuZnOut_SO0444"/>
    <property type="match status" value="1"/>
</dbReference>
<evidence type="ECO:0000256" key="4">
    <source>
        <dbReference type="ARBA" id="ARBA00022692"/>
    </source>
</evidence>
<evidence type="ECO:0000256" key="7">
    <source>
        <dbReference type="SAM" id="Phobius"/>
    </source>
</evidence>
<comment type="subcellular location">
    <subcellularLocation>
        <location evidence="1">Cell membrane</location>
        <topology evidence="1">Multi-pass membrane protein</topology>
    </subcellularLocation>
</comment>
<dbReference type="InterPro" id="IPR052923">
    <property type="entry name" value="UPF0718"/>
</dbReference>
<dbReference type="PANTHER" id="PTHR34184">
    <property type="entry name" value="UPF0718 PROTEIN YCGR"/>
    <property type="match status" value="1"/>
</dbReference>
<feature type="transmembrane region" description="Helical" evidence="7">
    <location>
        <begin position="302"/>
        <end position="325"/>
    </location>
</feature>
<proteinExistence type="inferred from homology"/>
<keyword evidence="6 7" id="KW-0472">Membrane</keyword>
<dbReference type="Proteomes" id="UP001197378">
    <property type="component" value="Unassembled WGS sequence"/>
</dbReference>
<dbReference type="GO" id="GO:0005886">
    <property type="term" value="C:plasma membrane"/>
    <property type="evidence" value="ECO:0007669"/>
    <property type="project" value="UniProtKB-SubCell"/>
</dbReference>
<evidence type="ECO:0000256" key="2">
    <source>
        <dbReference type="ARBA" id="ARBA00006386"/>
    </source>
</evidence>
<feature type="transmembrane region" description="Helical" evidence="7">
    <location>
        <begin position="54"/>
        <end position="75"/>
    </location>
</feature>
<comment type="similarity">
    <text evidence="2">Belongs to the UPF0718 family.</text>
</comment>
<dbReference type="InterPro" id="IPR005524">
    <property type="entry name" value="DUF318"/>
</dbReference>
<accession>A0AAE2YP99</accession>
<organism evidence="8 9">
    <name type="scientific">Igneacidithiobacillus copahuensis</name>
    <dbReference type="NCBI Taxonomy" id="2724909"/>
    <lineage>
        <taxon>Bacteria</taxon>
        <taxon>Pseudomonadati</taxon>
        <taxon>Pseudomonadota</taxon>
        <taxon>Acidithiobacillia</taxon>
        <taxon>Acidithiobacillales</taxon>
        <taxon>Acidithiobacillaceae</taxon>
        <taxon>Igneacidithiobacillus</taxon>
    </lineage>
</organism>
<keyword evidence="3" id="KW-1003">Cell membrane</keyword>
<reference evidence="8" key="1">
    <citation type="journal article" date="2021" name="ISME J.">
        <title>Genomic evolution of the class Acidithiobacillia: deep-branching Proteobacteria living in extreme acidic conditions.</title>
        <authorList>
            <person name="Moya-Beltran A."/>
            <person name="Beard S."/>
            <person name="Rojas-Villalobos C."/>
            <person name="Issotta F."/>
            <person name="Gallardo Y."/>
            <person name="Ulloa R."/>
            <person name="Giaveno A."/>
            <person name="Degli Esposti M."/>
            <person name="Johnson D.B."/>
            <person name="Quatrini R."/>
        </authorList>
    </citation>
    <scope>NUCLEOTIDE SEQUENCE</scope>
    <source>
        <strain evidence="8">VAN18-1</strain>
    </source>
</reference>
<keyword evidence="5 7" id="KW-1133">Transmembrane helix</keyword>
<feature type="transmembrane region" description="Helical" evidence="7">
    <location>
        <begin position="261"/>
        <end position="281"/>
    </location>
</feature>
<evidence type="ECO:0000256" key="5">
    <source>
        <dbReference type="ARBA" id="ARBA00022989"/>
    </source>
</evidence>
<feature type="transmembrane region" description="Helical" evidence="7">
    <location>
        <begin position="208"/>
        <end position="226"/>
    </location>
</feature>
<feature type="transmembrane region" description="Helical" evidence="7">
    <location>
        <begin position="87"/>
        <end position="107"/>
    </location>
</feature>
<evidence type="ECO:0000313" key="9">
    <source>
        <dbReference type="Proteomes" id="UP001197378"/>
    </source>
</evidence>
<evidence type="ECO:0000313" key="8">
    <source>
        <dbReference type="EMBL" id="MBU2787674.1"/>
    </source>
</evidence>
<dbReference type="Pfam" id="PF03773">
    <property type="entry name" value="ArsP_1"/>
    <property type="match status" value="1"/>
</dbReference>
<sequence>MIQHVVGNTWALYLDAAPFVMIGLLSAGLIKAWVPQQRLASWLGGDGLWPITKAAVMGAPLPLCSCAVIPVALGLHRAGASRGSTLSFLIATPETGVDSIFISYALLGPFMTVVRPVTAILSGIMTGLLGSLVSPGRHTAAPTPLAASSCSSDCGTQTARQEGAPASACSASTCNDETCMADASQSRNGWARTGAGIRYAVTNLLDDFSVWLLIGLTLAGITMTLVPPSALSTYGSGLPAMLVILLVSLAFYVCATESTPIATAMLLAGISPGAVLVFLLAGQATNLGSLGPLRKEFGWRFVFVYLAGISVSAIGFGLLTNYVVVALHIDIVAQLHATQELLPEWIKLLGAGALTMLALRPLRRHLPGLGHPNPPEHARN</sequence>
<feature type="transmembrane region" description="Helical" evidence="7">
    <location>
        <begin position="12"/>
        <end position="34"/>
    </location>
</feature>
<evidence type="ECO:0000256" key="3">
    <source>
        <dbReference type="ARBA" id="ARBA00022475"/>
    </source>
</evidence>